<dbReference type="InterPro" id="IPR050259">
    <property type="entry name" value="SDR"/>
</dbReference>
<proteinExistence type="inferred from homology"/>
<dbReference type="STRING" id="89524.SAMN05444370_1344"/>
<dbReference type="RefSeq" id="WP_093256508.1">
    <property type="nucleotide sequence ID" value="NZ_FNQM01000034.1"/>
</dbReference>
<keyword evidence="3" id="KW-1185">Reference proteome</keyword>
<protein>
    <submittedName>
        <fullName evidence="2">3-hydroxybutyrate dehydrogenase</fullName>
    </submittedName>
</protein>
<dbReference type="Gene3D" id="3.40.50.720">
    <property type="entry name" value="NAD(P)-binding Rossmann-like Domain"/>
    <property type="match status" value="1"/>
</dbReference>
<dbReference type="SUPFAM" id="SSF51735">
    <property type="entry name" value="NAD(P)-binding Rossmann-fold domains"/>
    <property type="match status" value="1"/>
</dbReference>
<sequence>MTDRRTAIVTGSTSGIGHGVASNAICPGHALPPLVEKRIPGTATARGITGQAVARDAPLAARPTRRFVEVDRLGALAVLLRSDAAAQITGTAIPVDGGWTAH</sequence>
<evidence type="ECO:0000256" key="1">
    <source>
        <dbReference type="ARBA" id="ARBA00006484"/>
    </source>
</evidence>
<dbReference type="OrthoDB" id="9804774at2"/>
<dbReference type="Proteomes" id="UP000198703">
    <property type="component" value="Unassembled WGS sequence"/>
</dbReference>
<comment type="similarity">
    <text evidence="1">Belongs to the short-chain dehydrogenases/reductases (SDR) family.</text>
</comment>
<dbReference type="InterPro" id="IPR036291">
    <property type="entry name" value="NAD(P)-bd_dom_sf"/>
</dbReference>
<accession>A0A1H4G353</accession>
<dbReference type="PANTHER" id="PTHR42879">
    <property type="entry name" value="3-OXOACYL-(ACYL-CARRIER-PROTEIN) REDUCTASE"/>
    <property type="match status" value="1"/>
</dbReference>
<dbReference type="EMBL" id="FNQM01000034">
    <property type="protein sequence ID" value="SEB03358.1"/>
    <property type="molecule type" value="Genomic_DNA"/>
</dbReference>
<gene>
    <name evidence="2" type="ORF">SAMN05444370_1344</name>
</gene>
<name>A0A1H4G353_9RHOB</name>
<dbReference type="AlphaFoldDB" id="A0A1H4G353"/>
<reference evidence="2 3" key="1">
    <citation type="submission" date="2016-10" db="EMBL/GenBank/DDBJ databases">
        <authorList>
            <person name="de Groot N.N."/>
        </authorList>
    </citation>
    <scope>NUCLEOTIDE SEQUENCE [LARGE SCALE GENOMIC DNA]</scope>
    <source>
        <strain evidence="2 3">DSM 15345</strain>
    </source>
</reference>
<dbReference type="Pfam" id="PF13561">
    <property type="entry name" value="adh_short_C2"/>
    <property type="match status" value="1"/>
</dbReference>
<evidence type="ECO:0000313" key="3">
    <source>
        <dbReference type="Proteomes" id="UP000198703"/>
    </source>
</evidence>
<dbReference type="InterPro" id="IPR002347">
    <property type="entry name" value="SDR_fam"/>
</dbReference>
<evidence type="ECO:0000313" key="2">
    <source>
        <dbReference type="EMBL" id="SEB03358.1"/>
    </source>
</evidence>
<organism evidence="2 3">
    <name type="scientific">Rubrimonas cliftonensis</name>
    <dbReference type="NCBI Taxonomy" id="89524"/>
    <lineage>
        <taxon>Bacteria</taxon>
        <taxon>Pseudomonadati</taxon>
        <taxon>Pseudomonadota</taxon>
        <taxon>Alphaproteobacteria</taxon>
        <taxon>Rhodobacterales</taxon>
        <taxon>Paracoccaceae</taxon>
        <taxon>Rubrimonas</taxon>
    </lineage>
</organism>
<dbReference type="PANTHER" id="PTHR42879:SF2">
    <property type="entry name" value="3-OXOACYL-[ACYL-CARRIER-PROTEIN] REDUCTASE FABG"/>
    <property type="match status" value="1"/>
</dbReference>